<dbReference type="Proteomes" id="UP000218209">
    <property type="component" value="Unassembled WGS sequence"/>
</dbReference>
<sequence length="107" mass="11120">SHPLPPPAARLPTIVDGAVVAAQLRTPPLLHCPASDIPWLDTPPPLDLSSYCRHCAGITRVEDYCPHHRSSCVGSTFRTNKGEILIAACAPSTVAACAPSTGATSVP</sequence>
<evidence type="ECO:0000313" key="1">
    <source>
        <dbReference type="EMBL" id="OSX68428.1"/>
    </source>
</evidence>
<reference evidence="1 2" key="1">
    <citation type="submission" date="2017-03" db="EMBL/GenBank/DDBJ databases">
        <title>WGS assembly of Porphyra umbilicalis.</title>
        <authorList>
            <person name="Brawley S.H."/>
            <person name="Blouin N.A."/>
            <person name="Ficko-Blean E."/>
            <person name="Wheeler G.L."/>
            <person name="Lohr M."/>
            <person name="Goodson H.V."/>
            <person name="Jenkins J.W."/>
            <person name="Blaby-Haas C.E."/>
            <person name="Helliwell K.E."/>
            <person name="Chan C."/>
            <person name="Marriage T."/>
            <person name="Bhattacharya D."/>
            <person name="Klein A.S."/>
            <person name="Badis Y."/>
            <person name="Brodie J."/>
            <person name="Cao Y."/>
            <person name="Collen J."/>
            <person name="Dittami S.M."/>
            <person name="Gachon C.M."/>
            <person name="Green B.R."/>
            <person name="Karpowicz S."/>
            <person name="Kim J.W."/>
            <person name="Kudahl U."/>
            <person name="Lin S."/>
            <person name="Michel G."/>
            <person name="Mittag M."/>
            <person name="Olson B.J."/>
            <person name="Pangilinan J."/>
            <person name="Peng Y."/>
            <person name="Qiu H."/>
            <person name="Shu S."/>
            <person name="Singer J.T."/>
            <person name="Smith A.G."/>
            <person name="Sprecher B.N."/>
            <person name="Wagner V."/>
            <person name="Wang W."/>
            <person name="Wang Z.-Y."/>
            <person name="Yan J."/>
            <person name="Yarish C."/>
            <person name="Zoeuner-Riek S."/>
            <person name="Zhuang Y."/>
            <person name="Zou Y."/>
            <person name="Lindquist E.A."/>
            <person name="Grimwood J."/>
            <person name="Barry K."/>
            <person name="Rokhsar D.S."/>
            <person name="Schmutz J."/>
            <person name="Stiller J.W."/>
            <person name="Grossman A.R."/>
            <person name="Prochnik S.E."/>
        </authorList>
    </citation>
    <scope>NUCLEOTIDE SEQUENCE [LARGE SCALE GENOMIC DNA]</scope>
    <source>
        <strain evidence="1">4086291</strain>
    </source>
</reference>
<name>A0A1X6NIH8_PORUM</name>
<dbReference type="EMBL" id="KV920572">
    <property type="protein sequence ID" value="OSX68428.1"/>
    <property type="molecule type" value="Genomic_DNA"/>
</dbReference>
<evidence type="ECO:0000313" key="2">
    <source>
        <dbReference type="Proteomes" id="UP000218209"/>
    </source>
</evidence>
<accession>A0A1X6NIH8</accession>
<proteinExistence type="predicted"/>
<gene>
    <name evidence="1" type="ORF">BU14_2823s0002</name>
</gene>
<organism evidence="1 2">
    <name type="scientific">Porphyra umbilicalis</name>
    <name type="common">Purple laver</name>
    <name type="synonym">Red alga</name>
    <dbReference type="NCBI Taxonomy" id="2786"/>
    <lineage>
        <taxon>Eukaryota</taxon>
        <taxon>Rhodophyta</taxon>
        <taxon>Bangiophyceae</taxon>
        <taxon>Bangiales</taxon>
        <taxon>Bangiaceae</taxon>
        <taxon>Porphyra</taxon>
    </lineage>
</organism>
<dbReference type="AlphaFoldDB" id="A0A1X6NIH8"/>
<feature type="non-terminal residue" evidence="1">
    <location>
        <position position="1"/>
    </location>
</feature>
<keyword evidence="2" id="KW-1185">Reference proteome</keyword>
<protein>
    <submittedName>
        <fullName evidence="1">Uncharacterized protein</fullName>
    </submittedName>
</protein>